<sequence>MRGTYLLLCRRHIRQRPKAGTTKQRRTGQFEKFFAAHFVRHDSARSPRMPLGKPQRLLVREGRIQWKVKCRESTFLLLPLSPRVASDCSPKQRQGAKEAIEKSACLVNSYHAEE</sequence>
<organism evidence="1 2">
    <name type="scientific">Caerostris darwini</name>
    <dbReference type="NCBI Taxonomy" id="1538125"/>
    <lineage>
        <taxon>Eukaryota</taxon>
        <taxon>Metazoa</taxon>
        <taxon>Ecdysozoa</taxon>
        <taxon>Arthropoda</taxon>
        <taxon>Chelicerata</taxon>
        <taxon>Arachnida</taxon>
        <taxon>Araneae</taxon>
        <taxon>Araneomorphae</taxon>
        <taxon>Entelegynae</taxon>
        <taxon>Araneoidea</taxon>
        <taxon>Araneidae</taxon>
        <taxon>Caerostris</taxon>
    </lineage>
</organism>
<dbReference type="EMBL" id="BPLQ01004987">
    <property type="protein sequence ID" value="GIY12070.1"/>
    <property type="molecule type" value="Genomic_DNA"/>
</dbReference>
<evidence type="ECO:0000313" key="1">
    <source>
        <dbReference type="EMBL" id="GIY12070.1"/>
    </source>
</evidence>
<evidence type="ECO:0000313" key="2">
    <source>
        <dbReference type="Proteomes" id="UP001054837"/>
    </source>
</evidence>
<protein>
    <submittedName>
        <fullName evidence="1">Uncharacterized protein</fullName>
    </submittedName>
</protein>
<comment type="caution">
    <text evidence="1">The sequence shown here is derived from an EMBL/GenBank/DDBJ whole genome shotgun (WGS) entry which is preliminary data.</text>
</comment>
<keyword evidence="2" id="KW-1185">Reference proteome</keyword>
<proteinExistence type="predicted"/>
<gene>
    <name evidence="1" type="ORF">CDAR_449851</name>
</gene>
<reference evidence="1 2" key="1">
    <citation type="submission" date="2021-06" db="EMBL/GenBank/DDBJ databases">
        <title>Caerostris darwini draft genome.</title>
        <authorList>
            <person name="Kono N."/>
            <person name="Arakawa K."/>
        </authorList>
    </citation>
    <scope>NUCLEOTIDE SEQUENCE [LARGE SCALE GENOMIC DNA]</scope>
</reference>
<accession>A0AAV4QS56</accession>
<name>A0AAV4QS56_9ARAC</name>
<dbReference type="Proteomes" id="UP001054837">
    <property type="component" value="Unassembled WGS sequence"/>
</dbReference>
<dbReference type="AlphaFoldDB" id="A0AAV4QS56"/>